<dbReference type="OrthoDB" id="10405660at2759"/>
<keyword evidence="2" id="KW-1185">Reference proteome</keyword>
<name>A0A5E4NNK3_9HEMI</name>
<evidence type="ECO:0000313" key="2">
    <source>
        <dbReference type="Proteomes" id="UP000325440"/>
    </source>
</evidence>
<feature type="non-terminal residue" evidence="1">
    <location>
        <position position="224"/>
    </location>
</feature>
<organism evidence="1 2">
    <name type="scientific">Cinara cedri</name>
    <dbReference type="NCBI Taxonomy" id="506608"/>
    <lineage>
        <taxon>Eukaryota</taxon>
        <taxon>Metazoa</taxon>
        <taxon>Ecdysozoa</taxon>
        <taxon>Arthropoda</taxon>
        <taxon>Hexapoda</taxon>
        <taxon>Insecta</taxon>
        <taxon>Pterygota</taxon>
        <taxon>Neoptera</taxon>
        <taxon>Paraneoptera</taxon>
        <taxon>Hemiptera</taxon>
        <taxon>Sternorrhyncha</taxon>
        <taxon>Aphidomorpha</taxon>
        <taxon>Aphidoidea</taxon>
        <taxon>Aphididae</taxon>
        <taxon>Lachninae</taxon>
        <taxon>Cinara</taxon>
    </lineage>
</organism>
<feature type="non-terminal residue" evidence="1">
    <location>
        <position position="1"/>
    </location>
</feature>
<dbReference type="AlphaFoldDB" id="A0A5E4NNK3"/>
<dbReference type="Proteomes" id="UP000325440">
    <property type="component" value="Unassembled WGS sequence"/>
</dbReference>
<evidence type="ECO:0000313" key="1">
    <source>
        <dbReference type="EMBL" id="VVC46548.1"/>
    </source>
</evidence>
<reference evidence="1 2" key="1">
    <citation type="submission" date="2019-08" db="EMBL/GenBank/DDBJ databases">
        <authorList>
            <person name="Alioto T."/>
            <person name="Alioto T."/>
            <person name="Gomez Garrido J."/>
        </authorList>
    </citation>
    <scope>NUCLEOTIDE SEQUENCE [LARGE SCALE GENOMIC DNA]</scope>
</reference>
<accession>A0A5E4NNK3</accession>
<sequence length="224" mass="25402">HVNPNKPNVIQQSTKPESYFEFIDNKLLFVITNENYKRLEEKCKNEDKNGKVIPGEFRIFVECESNKFCITGPHSSCQDVDDGKKSVSITSVRKQNFEGTASKDPLEMMYKVGLDENKKLVEITRMSINPFKTTTPNLNATTIQRTVNNDSETTTTDQQRALSQELVANEPKAVGELKFVGEKLLLVTTSDQFAKCKDYRNTQSANPDELLMFIKCGANEYRIA</sequence>
<protein>
    <submittedName>
        <fullName evidence="1">Uncharacterized protein</fullName>
    </submittedName>
</protein>
<dbReference type="EMBL" id="CABPRJ010002738">
    <property type="protein sequence ID" value="VVC46548.1"/>
    <property type="molecule type" value="Genomic_DNA"/>
</dbReference>
<proteinExistence type="predicted"/>
<gene>
    <name evidence="1" type="ORF">CINCED_3A007974</name>
</gene>